<evidence type="ECO:0000256" key="1">
    <source>
        <dbReference type="SAM" id="Phobius"/>
    </source>
</evidence>
<keyword evidence="1" id="KW-1133">Transmembrane helix</keyword>
<sequence length="200" mass="21667">MSPRIALRIGTVLATVVLGFFALGKWMAQQDAPRALDWKAQYQESLWGPLQQGALTLAGVNAVLGTGTLWMISSDGEPLLVSRHPLESDALSWRLQAVITLDEQRTASLVEAQAWTPESPDQPVNPAVGEALADYPVARMSLIPAEPVDVSRIYGSFGNPDVRMDVSDGNQAWVYARNGVVVAVTGEQAHSIMFGLKREL</sequence>
<keyword evidence="1" id="KW-0812">Transmembrane</keyword>
<feature type="transmembrane region" description="Helical" evidence="1">
    <location>
        <begin position="6"/>
        <end position="24"/>
    </location>
</feature>
<keyword evidence="1" id="KW-0472">Membrane</keyword>
<dbReference type="EMBL" id="LAZR01000082">
    <property type="protein sequence ID" value="KKN94039.1"/>
    <property type="molecule type" value="Genomic_DNA"/>
</dbReference>
<evidence type="ECO:0000313" key="2">
    <source>
        <dbReference type="EMBL" id="KKN94039.1"/>
    </source>
</evidence>
<organism evidence="2">
    <name type="scientific">marine sediment metagenome</name>
    <dbReference type="NCBI Taxonomy" id="412755"/>
    <lineage>
        <taxon>unclassified sequences</taxon>
        <taxon>metagenomes</taxon>
        <taxon>ecological metagenomes</taxon>
    </lineage>
</organism>
<reference evidence="2" key="1">
    <citation type="journal article" date="2015" name="Nature">
        <title>Complex archaea that bridge the gap between prokaryotes and eukaryotes.</title>
        <authorList>
            <person name="Spang A."/>
            <person name="Saw J.H."/>
            <person name="Jorgensen S.L."/>
            <person name="Zaremba-Niedzwiedzka K."/>
            <person name="Martijn J."/>
            <person name="Lind A.E."/>
            <person name="van Eijk R."/>
            <person name="Schleper C."/>
            <person name="Guy L."/>
            <person name="Ettema T.J."/>
        </authorList>
    </citation>
    <scope>NUCLEOTIDE SEQUENCE</scope>
</reference>
<comment type="caution">
    <text evidence="2">The sequence shown here is derived from an EMBL/GenBank/DDBJ whole genome shotgun (WGS) entry which is preliminary data.</text>
</comment>
<dbReference type="AlphaFoldDB" id="A0A0F9UQT4"/>
<name>A0A0F9UQT4_9ZZZZ</name>
<gene>
    <name evidence="2" type="ORF">LCGC14_0193030</name>
</gene>
<accession>A0A0F9UQT4</accession>
<protein>
    <submittedName>
        <fullName evidence="2">Uncharacterized protein</fullName>
    </submittedName>
</protein>
<proteinExistence type="predicted"/>